<reference evidence="1 2" key="1">
    <citation type="submission" date="2019-05" db="EMBL/GenBank/DDBJ databases">
        <title>Another draft genome of Portunus trituberculatus and its Hox gene families provides insights of decapod evolution.</title>
        <authorList>
            <person name="Jeong J.-H."/>
            <person name="Song I."/>
            <person name="Kim S."/>
            <person name="Choi T."/>
            <person name="Kim D."/>
            <person name="Ryu S."/>
            <person name="Kim W."/>
        </authorList>
    </citation>
    <scope>NUCLEOTIDE SEQUENCE [LARGE SCALE GENOMIC DNA]</scope>
    <source>
        <tissue evidence="1">Muscle</tissue>
    </source>
</reference>
<sequence length="73" mass="7995">MFPYQDLASLERQVNICTCEAPLTDPRTVSFTPDSEGLSRLHKAVNGCGHNLFVRARGRARCVAEASRSQMAG</sequence>
<evidence type="ECO:0000313" key="1">
    <source>
        <dbReference type="EMBL" id="MPC53013.1"/>
    </source>
</evidence>
<gene>
    <name evidence="1" type="ORF">E2C01_046898</name>
</gene>
<dbReference type="AlphaFoldDB" id="A0A5B7G6Y1"/>
<organism evidence="1 2">
    <name type="scientific">Portunus trituberculatus</name>
    <name type="common">Swimming crab</name>
    <name type="synonym">Neptunus trituberculatus</name>
    <dbReference type="NCBI Taxonomy" id="210409"/>
    <lineage>
        <taxon>Eukaryota</taxon>
        <taxon>Metazoa</taxon>
        <taxon>Ecdysozoa</taxon>
        <taxon>Arthropoda</taxon>
        <taxon>Crustacea</taxon>
        <taxon>Multicrustacea</taxon>
        <taxon>Malacostraca</taxon>
        <taxon>Eumalacostraca</taxon>
        <taxon>Eucarida</taxon>
        <taxon>Decapoda</taxon>
        <taxon>Pleocyemata</taxon>
        <taxon>Brachyura</taxon>
        <taxon>Eubrachyura</taxon>
        <taxon>Portunoidea</taxon>
        <taxon>Portunidae</taxon>
        <taxon>Portuninae</taxon>
        <taxon>Portunus</taxon>
    </lineage>
</organism>
<comment type="caution">
    <text evidence="1">The sequence shown here is derived from an EMBL/GenBank/DDBJ whole genome shotgun (WGS) entry which is preliminary data.</text>
</comment>
<dbReference type="EMBL" id="VSRR010011327">
    <property type="protein sequence ID" value="MPC53013.1"/>
    <property type="molecule type" value="Genomic_DNA"/>
</dbReference>
<dbReference type="Proteomes" id="UP000324222">
    <property type="component" value="Unassembled WGS sequence"/>
</dbReference>
<proteinExistence type="predicted"/>
<protein>
    <submittedName>
        <fullName evidence="1">Uncharacterized protein</fullName>
    </submittedName>
</protein>
<evidence type="ECO:0000313" key="2">
    <source>
        <dbReference type="Proteomes" id="UP000324222"/>
    </source>
</evidence>
<name>A0A5B7G6Y1_PORTR</name>
<accession>A0A5B7G6Y1</accession>
<keyword evidence="2" id="KW-1185">Reference proteome</keyword>